<proteinExistence type="inferred from homology"/>
<organism evidence="2">
    <name type="scientific">Mariniphaga anaerophila</name>
    <dbReference type="NCBI Taxonomy" id="1484053"/>
    <lineage>
        <taxon>Bacteria</taxon>
        <taxon>Pseudomonadati</taxon>
        <taxon>Bacteroidota</taxon>
        <taxon>Bacteroidia</taxon>
        <taxon>Marinilabiliales</taxon>
        <taxon>Prolixibacteraceae</taxon>
        <taxon>Mariniphaga</taxon>
    </lineage>
</organism>
<reference evidence="2" key="1">
    <citation type="journal article" date="2020" name="mSystems">
        <title>Genome- and Community-Level Interaction Insights into Carbon Utilization and Element Cycling Functions of Hydrothermarchaeota in Hydrothermal Sediment.</title>
        <authorList>
            <person name="Zhou Z."/>
            <person name="Liu Y."/>
            <person name="Xu W."/>
            <person name="Pan J."/>
            <person name="Luo Z.H."/>
            <person name="Li M."/>
        </authorList>
    </citation>
    <scope>NUCLEOTIDE SEQUENCE [LARGE SCALE GENOMIC DNA]</scope>
    <source>
        <strain evidence="2">SpSt-1217</strain>
    </source>
</reference>
<dbReference type="AlphaFoldDB" id="A0A831PML6"/>
<sequence>MAIIQTTSRQFRDKQKDFFDLADKGEKVLIRRGKKQAYLLTPVDDEDIYFTPAMLDKIDESIKQVQEGKVTKVATEEDLNQFLENL</sequence>
<name>A0A831PML6_9BACT</name>
<evidence type="ECO:0000256" key="1">
    <source>
        <dbReference type="ARBA" id="ARBA00009981"/>
    </source>
</evidence>
<comment type="caution">
    <text evidence="2">The sequence shown here is derived from an EMBL/GenBank/DDBJ whole genome shotgun (WGS) entry which is preliminary data.</text>
</comment>
<protein>
    <recommendedName>
        <fullName evidence="3">Antitoxin</fullName>
    </recommendedName>
</protein>
<gene>
    <name evidence="2" type="ORF">ENN90_12565</name>
</gene>
<comment type="similarity">
    <text evidence="1">Belongs to the phD/YefM antitoxin family.</text>
</comment>
<accession>A0A831PML6</accession>
<evidence type="ECO:0000313" key="2">
    <source>
        <dbReference type="EMBL" id="HDR52432.1"/>
    </source>
</evidence>
<dbReference type="InterPro" id="IPR036165">
    <property type="entry name" value="YefM-like_sf"/>
</dbReference>
<evidence type="ECO:0008006" key="3">
    <source>
        <dbReference type="Google" id="ProtNLM"/>
    </source>
</evidence>
<dbReference type="SUPFAM" id="SSF143120">
    <property type="entry name" value="YefM-like"/>
    <property type="match status" value="1"/>
</dbReference>
<dbReference type="EMBL" id="DSDK01000699">
    <property type="protein sequence ID" value="HDR52432.1"/>
    <property type="molecule type" value="Genomic_DNA"/>
</dbReference>
<dbReference type="Proteomes" id="UP000886047">
    <property type="component" value="Unassembled WGS sequence"/>
</dbReference>